<dbReference type="GO" id="GO:0000976">
    <property type="term" value="F:transcription cis-regulatory region binding"/>
    <property type="evidence" value="ECO:0007669"/>
    <property type="project" value="TreeGrafter"/>
</dbReference>
<dbReference type="Pfam" id="PF13377">
    <property type="entry name" value="Peripla_BP_3"/>
    <property type="match status" value="1"/>
</dbReference>
<dbReference type="PANTHER" id="PTHR30146">
    <property type="entry name" value="LACI-RELATED TRANSCRIPTIONAL REPRESSOR"/>
    <property type="match status" value="1"/>
</dbReference>
<keyword evidence="4" id="KW-0804">Transcription</keyword>
<feature type="domain" description="HTH lacI-type" evidence="5">
    <location>
        <begin position="2"/>
        <end position="58"/>
    </location>
</feature>
<dbReference type="AlphaFoldDB" id="A0A448KEU7"/>
<evidence type="ECO:0000256" key="1">
    <source>
        <dbReference type="ARBA" id="ARBA00022491"/>
    </source>
</evidence>
<dbReference type="Proteomes" id="UP000276899">
    <property type="component" value="Chromosome"/>
</dbReference>
<dbReference type="RefSeq" id="WP_026427585.1">
    <property type="nucleotide sequence ID" value="NZ_CBCRWE010000016.1"/>
</dbReference>
<dbReference type="GO" id="GO:0003700">
    <property type="term" value="F:DNA-binding transcription factor activity"/>
    <property type="evidence" value="ECO:0007669"/>
    <property type="project" value="TreeGrafter"/>
</dbReference>
<dbReference type="STRING" id="1278298.GCA_000428685_00546"/>
<keyword evidence="1" id="KW-0678">Repressor</keyword>
<dbReference type="Gene3D" id="3.40.50.2300">
    <property type="match status" value="2"/>
</dbReference>
<protein>
    <submittedName>
        <fullName evidence="6">Degradation activator</fullName>
    </submittedName>
</protein>
<dbReference type="SUPFAM" id="SSF47413">
    <property type="entry name" value="lambda repressor-like DNA-binding domains"/>
    <property type="match status" value="1"/>
</dbReference>
<evidence type="ECO:0000256" key="3">
    <source>
        <dbReference type="ARBA" id="ARBA00023125"/>
    </source>
</evidence>
<evidence type="ECO:0000313" key="7">
    <source>
        <dbReference type="Proteomes" id="UP000276899"/>
    </source>
</evidence>
<accession>A0A448KEU7</accession>
<proteinExistence type="predicted"/>
<organism evidence="6 7">
    <name type="scientific">Actinomyces slackii</name>
    <dbReference type="NCBI Taxonomy" id="52774"/>
    <lineage>
        <taxon>Bacteria</taxon>
        <taxon>Bacillati</taxon>
        <taxon>Actinomycetota</taxon>
        <taxon>Actinomycetes</taxon>
        <taxon>Actinomycetales</taxon>
        <taxon>Actinomycetaceae</taxon>
        <taxon>Actinomyces</taxon>
    </lineage>
</organism>
<dbReference type="PROSITE" id="PS50932">
    <property type="entry name" value="HTH_LACI_2"/>
    <property type="match status" value="1"/>
</dbReference>
<dbReference type="EMBL" id="LR134363">
    <property type="protein sequence ID" value="VEG75445.1"/>
    <property type="molecule type" value="Genomic_DNA"/>
</dbReference>
<evidence type="ECO:0000256" key="4">
    <source>
        <dbReference type="ARBA" id="ARBA00023163"/>
    </source>
</evidence>
<dbReference type="Gene3D" id="1.10.260.40">
    <property type="entry name" value="lambda repressor-like DNA-binding domains"/>
    <property type="match status" value="1"/>
</dbReference>
<name>A0A448KEU7_9ACTO</name>
<dbReference type="PANTHER" id="PTHR30146:SF148">
    <property type="entry name" value="HTH-TYPE TRANSCRIPTIONAL REPRESSOR PURR-RELATED"/>
    <property type="match status" value="1"/>
</dbReference>
<dbReference type="Pfam" id="PF00356">
    <property type="entry name" value="LacI"/>
    <property type="match status" value="1"/>
</dbReference>
<dbReference type="InterPro" id="IPR028082">
    <property type="entry name" value="Peripla_BP_I"/>
</dbReference>
<dbReference type="PROSITE" id="PS00356">
    <property type="entry name" value="HTH_LACI_1"/>
    <property type="match status" value="1"/>
</dbReference>
<dbReference type="KEGG" id="asla:NCTC11923_02113"/>
<dbReference type="SUPFAM" id="SSF53822">
    <property type="entry name" value="Periplasmic binding protein-like I"/>
    <property type="match status" value="1"/>
</dbReference>
<dbReference type="InterPro" id="IPR000843">
    <property type="entry name" value="HTH_LacI"/>
</dbReference>
<gene>
    <name evidence="6" type="primary">degA_7</name>
    <name evidence="6" type="ORF">NCTC11923_02113</name>
</gene>
<dbReference type="CDD" id="cd06288">
    <property type="entry name" value="PBP1_sucrose_transcription_regulator"/>
    <property type="match status" value="1"/>
</dbReference>
<evidence type="ECO:0000256" key="2">
    <source>
        <dbReference type="ARBA" id="ARBA00023015"/>
    </source>
</evidence>
<reference evidence="6 7" key="1">
    <citation type="submission" date="2018-12" db="EMBL/GenBank/DDBJ databases">
        <authorList>
            <consortium name="Pathogen Informatics"/>
        </authorList>
    </citation>
    <scope>NUCLEOTIDE SEQUENCE [LARGE SCALE GENOMIC DNA]</scope>
    <source>
        <strain evidence="6 7">NCTC11923</strain>
    </source>
</reference>
<keyword evidence="7" id="KW-1185">Reference proteome</keyword>
<dbReference type="SMART" id="SM00354">
    <property type="entry name" value="HTH_LACI"/>
    <property type="match status" value="1"/>
</dbReference>
<dbReference type="InterPro" id="IPR046335">
    <property type="entry name" value="LacI/GalR-like_sensor"/>
</dbReference>
<evidence type="ECO:0000313" key="6">
    <source>
        <dbReference type="EMBL" id="VEG75445.1"/>
    </source>
</evidence>
<keyword evidence="2" id="KW-0805">Transcription regulation</keyword>
<keyword evidence="3" id="KW-0238">DNA-binding</keyword>
<dbReference type="CDD" id="cd01392">
    <property type="entry name" value="HTH_LacI"/>
    <property type="match status" value="1"/>
</dbReference>
<sequence length="331" mass="35337">MVTLADVADLAGVSTATVSLVLSGKATGRVGAQASQRVRDAAEELGYVRDALAGGLRSQRTRTLGVISEQVLSTPYAVAMIEAIVSASRELGWSVLLTEGGADREQTRQVLRELQSRRVDAIVYAAMYHQEVEVDPCLESVAVLNGFADRPGVAGVVPDERLAARRAVEHLLELGHRRIGHITYDQDSTIAVGLRLQGYREALEEAGLDYREELVVRGASDPAGSEACAHALLSRPDPPSAVFCFNDGMAAGAYRAAARLGLSIPADLSVIGFDDLKLISTNLAPALTTMRLPHYEMAAWLTRAVIGKETEGRTVLVPCELIARDSTAPPP</sequence>
<evidence type="ECO:0000259" key="5">
    <source>
        <dbReference type="PROSITE" id="PS50932"/>
    </source>
</evidence>
<dbReference type="InterPro" id="IPR010982">
    <property type="entry name" value="Lambda_DNA-bd_dom_sf"/>
</dbReference>